<evidence type="ECO:0000313" key="2">
    <source>
        <dbReference type="EMBL" id="EFA78335.1"/>
    </source>
</evidence>
<comment type="similarity">
    <text evidence="1">Belongs to the MEMO1 family.</text>
</comment>
<dbReference type="FunCoup" id="D3BKA5">
    <property type="interactions" value="391"/>
</dbReference>
<dbReference type="InParanoid" id="D3BKA5"/>
<dbReference type="Proteomes" id="UP000001396">
    <property type="component" value="Unassembled WGS sequence"/>
</dbReference>
<gene>
    <name evidence="2" type="ORF">PPL_08986</name>
</gene>
<proteinExistence type="inferred from homology"/>
<comment type="caution">
    <text evidence="2">The sequence shown here is derived from an EMBL/GenBank/DDBJ whole genome shotgun (WGS) entry which is preliminary data.</text>
</comment>
<evidence type="ECO:0008006" key="4">
    <source>
        <dbReference type="Google" id="ProtNLM"/>
    </source>
</evidence>
<evidence type="ECO:0000313" key="3">
    <source>
        <dbReference type="Proteomes" id="UP000001396"/>
    </source>
</evidence>
<dbReference type="InterPro" id="IPR002737">
    <property type="entry name" value="MEMO1_fam"/>
</dbReference>
<dbReference type="HAMAP" id="MF_00055">
    <property type="entry name" value="MEMO1"/>
    <property type="match status" value="1"/>
</dbReference>
<evidence type="ECO:0000256" key="1">
    <source>
        <dbReference type="ARBA" id="ARBA00006315"/>
    </source>
</evidence>
<dbReference type="PANTHER" id="PTHR11060">
    <property type="entry name" value="PROTEIN MEMO1"/>
    <property type="match status" value="1"/>
</dbReference>
<dbReference type="Gene3D" id="3.40.830.10">
    <property type="entry name" value="LigB-like"/>
    <property type="match status" value="1"/>
</dbReference>
<reference evidence="2 3" key="1">
    <citation type="journal article" date="2011" name="Genome Res.">
        <title>Phylogeny-wide analysis of social amoeba genomes highlights ancient origins for complex intercellular communication.</title>
        <authorList>
            <person name="Heidel A.J."/>
            <person name="Lawal H.M."/>
            <person name="Felder M."/>
            <person name="Schilde C."/>
            <person name="Helps N.R."/>
            <person name="Tunggal B."/>
            <person name="Rivero F."/>
            <person name="John U."/>
            <person name="Schleicher M."/>
            <person name="Eichinger L."/>
            <person name="Platzer M."/>
            <person name="Noegel A.A."/>
            <person name="Schaap P."/>
            <person name="Gloeckner G."/>
        </authorList>
    </citation>
    <scope>NUCLEOTIDE SEQUENCE [LARGE SCALE GENOMIC DNA]</scope>
    <source>
        <strain evidence="3">ATCC 26659 / Pp 5 / PN500</strain>
    </source>
</reference>
<dbReference type="EMBL" id="ADBJ01000038">
    <property type="protein sequence ID" value="EFA78335.1"/>
    <property type="molecule type" value="Genomic_DNA"/>
</dbReference>
<dbReference type="AlphaFoldDB" id="D3BKA5"/>
<dbReference type="PANTHER" id="PTHR11060:SF0">
    <property type="entry name" value="PROTEIN MEMO1"/>
    <property type="match status" value="1"/>
</dbReference>
<dbReference type="STRING" id="670386.D3BKA5"/>
<dbReference type="Pfam" id="PF01875">
    <property type="entry name" value="Memo"/>
    <property type="match status" value="1"/>
</dbReference>
<protein>
    <recommendedName>
        <fullName evidence="4">Protein MEMO1</fullName>
    </recommendedName>
</protein>
<name>D3BKA5_HETP5</name>
<dbReference type="NCBIfam" id="TIGR04336">
    <property type="entry name" value="AmmeMemoSam_B"/>
    <property type="match status" value="1"/>
</dbReference>
<dbReference type="CDD" id="cd07361">
    <property type="entry name" value="MEMO_like"/>
    <property type="match status" value="1"/>
</dbReference>
<dbReference type="RefSeq" id="XP_020430460.1">
    <property type="nucleotide sequence ID" value="XM_020579785.1"/>
</dbReference>
<dbReference type="GeneID" id="31364462"/>
<keyword evidence="3" id="KW-1185">Reference proteome</keyword>
<dbReference type="OMA" id="EQEAQYG"/>
<organism evidence="2 3">
    <name type="scientific">Heterostelium pallidum (strain ATCC 26659 / Pp 5 / PN500)</name>
    <name type="common">Cellular slime mold</name>
    <name type="synonym">Polysphondylium pallidum</name>
    <dbReference type="NCBI Taxonomy" id="670386"/>
    <lineage>
        <taxon>Eukaryota</taxon>
        <taxon>Amoebozoa</taxon>
        <taxon>Evosea</taxon>
        <taxon>Eumycetozoa</taxon>
        <taxon>Dictyostelia</taxon>
        <taxon>Acytosteliales</taxon>
        <taxon>Acytosteliaceae</taxon>
        <taxon>Heterostelium</taxon>
    </lineage>
</organism>
<accession>D3BKA5</accession>
<sequence>MATIRSCTHAGSWYSRNASELSKQLDNWLGETKSIGENTRAIIVPHAGYSYSGRAASRGYINLDASKYKRIFILGPSHHVYMKTCGLTKLTHFETPIGNLEVDTEVIKKLDDTSIFTWTTKDVDEDEHSIELHLPYVAKMIQDKKIKIVPIMVGSLSKDTEEQYGKVLAPYFDDPENFFVISSDFCHWGKRFGYTHYNQSAGPIHKSIEELDRTGMSMIETGDPLQFSTYLKETKNTICGRNPIAVMLWTAKNSRNKHSIKSLHYEQSSQCMNMNDSSVSYGVLAIKQD</sequence>